<dbReference type="RefSeq" id="WP_173494112.1">
    <property type="nucleotide sequence ID" value="NZ_CP054056.1"/>
</dbReference>
<dbReference type="AlphaFoldDB" id="A0A7D4U8A1"/>
<accession>A0A7D4U8A1</accession>
<evidence type="ECO:0000313" key="2">
    <source>
        <dbReference type="EMBL" id="QKJ25816.1"/>
    </source>
</evidence>
<protein>
    <recommendedName>
        <fullName evidence="1">Bacterial SCP orthologue domain-containing protein</fullName>
    </recommendedName>
</protein>
<proteinExistence type="predicted"/>
<evidence type="ECO:0000259" key="1">
    <source>
        <dbReference type="Pfam" id="PF17844"/>
    </source>
</evidence>
<evidence type="ECO:0000313" key="3">
    <source>
        <dbReference type="Proteomes" id="UP000501003"/>
    </source>
</evidence>
<keyword evidence="3" id="KW-1185">Reference proteome</keyword>
<name>A0A7D4U8A1_9MICO</name>
<dbReference type="Pfam" id="PF17844">
    <property type="entry name" value="SCP_3"/>
    <property type="match status" value="1"/>
</dbReference>
<dbReference type="Gene3D" id="3.30.1050.40">
    <property type="match status" value="1"/>
</dbReference>
<organism evidence="2 3">
    <name type="scientific">Aquiluna borgnonia</name>
    <dbReference type="NCBI Taxonomy" id="2499157"/>
    <lineage>
        <taxon>Bacteria</taxon>
        <taxon>Bacillati</taxon>
        <taxon>Actinomycetota</taxon>
        <taxon>Actinomycetes</taxon>
        <taxon>Micrococcales</taxon>
        <taxon>Microbacteriaceae</taxon>
        <taxon>Luna cluster</taxon>
        <taxon>Luna-1 subcluster</taxon>
        <taxon>Aquiluna</taxon>
    </lineage>
</organism>
<sequence length="114" mass="12337">MGKKRIPEAVGEAALADLSTQLGTAVRYLLQRIETEFPGGTIELRVPPFGAIQCVEGMDHRRGTPPNVVELDPEVFIELALGKRKLDLSTASPDIRLSGVRASEIAKVFDALNP</sequence>
<dbReference type="KEGG" id="aqg:HRU87_06590"/>
<gene>
    <name evidence="2" type="ORF">HRU87_06590</name>
</gene>
<dbReference type="InterPro" id="IPR041629">
    <property type="entry name" value="SCP_3"/>
</dbReference>
<dbReference type="Proteomes" id="UP000501003">
    <property type="component" value="Chromosome"/>
</dbReference>
<reference evidence="2 3" key="1">
    <citation type="submission" date="2020-05" db="EMBL/GenBank/DDBJ databases">
        <title>Aquirufa sp. strain 15G-AUS-rot a new Aquirufa species.</title>
        <authorList>
            <person name="Pitt A."/>
            <person name="Hahn M.W."/>
        </authorList>
    </citation>
    <scope>NUCLEOTIDE SEQUENCE [LARGE SCALE GENOMIC DNA]</scope>
    <source>
        <strain evidence="2 3">15G-AUS-rot</strain>
    </source>
</reference>
<feature type="domain" description="Bacterial SCP orthologue" evidence="1">
    <location>
        <begin position="21"/>
        <end position="108"/>
    </location>
</feature>
<dbReference type="EMBL" id="CP054056">
    <property type="protein sequence ID" value="QKJ25816.1"/>
    <property type="molecule type" value="Genomic_DNA"/>
</dbReference>